<dbReference type="SMART" id="SM00194">
    <property type="entry name" value="PTPc"/>
    <property type="match status" value="1"/>
</dbReference>
<dbReference type="InterPro" id="IPR029021">
    <property type="entry name" value="Prot-tyrosine_phosphatase-like"/>
</dbReference>
<dbReference type="GeneTree" id="ENSGT00940000157212"/>
<name>A0A3Q1C9A1_AMPOC</name>
<dbReference type="GO" id="GO:0019901">
    <property type="term" value="F:protein kinase binding"/>
    <property type="evidence" value="ECO:0007669"/>
    <property type="project" value="TreeGrafter"/>
</dbReference>
<dbReference type="AlphaFoldDB" id="A0A3Q1C9A1"/>
<dbReference type="GO" id="GO:0030054">
    <property type="term" value="C:cell junction"/>
    <property type="evidence" value="ECO:0007669"/>
    <property type="project" value="TreeGrafter"/>
</dbReference>
<feature type="compositionally biased region" description="Pro residues" evidence="5">
    <location>
        <begin position="11"/>
        <end position="22"/>
    </location>
</feature>
<keyword evidence="8" id="KW-1185">Reference proteome</keyword>
<dbReference type="EC" id="3.1.3.48" evidence="1"/>
<sequence>MSALHSSSPPAEDPVTPPPMTTPPRKASVVRLQERRGSNLSLLLDVSSLGVEPVCSVTTPKEVWLQLLHTSTRPLTHDLLQEASADTSTLNVEYQKIPPNFVSAAELDVPGHTMKDRYKTILPNPESRVVLRSLEEEAGPDRYINANYIRGYKGSPRSYIATQGPMVHTVGDFWDMVWQERSSIIVMVTRLKENNEKCEVYWPQPTDGTKRVMEEDEDQEEELSRREEDKEETSRFGRFLLRVKDIQEKDGFTVTDMEIQLGSERHSVRHYWFTSWPDHHIPQCTAPLLRLVDEVETYRKSLVPPTGPQPITDLGPGPGPIIVHCRYRQNRLLHRRQHRLPAAQRQRPGGRPGDGLSAEAGQGRDDPDHRAVPVPLLHSGPVQPPTAAPAGPEPEPAHHTPTEPAEPRGPGQCSSAEPPAGQQTEQEELMRTRT</sequence>
<dbReference type="Proteomes" id="UP001501940">
    <property type="component" value="Chromosome 8"/>
</dbReference>
<feature type="compositionally biased region" description="Basic and acidic residues" evidence="5">
    <location>
        <begin position="362"/>
        <end position="371"/>
    </location>
</feature>
<dbReference type="GO" id="GO:0007165">
    <property type="term" value="P:signal transduction"/>
    <property type="evidence" value="ECO:0007669"/>
    <property type="project" value="TreeGrafter"/>
</dbReference>
<dbReference type="GO" id="GO:0005829">
    <property type="term" value="C:cytosol"/>
    <property type="evidence" value="ECO:0007669"/>
    <property type="project" value="TreeGrafter"/>
</dbReference>
<proteinExistence type="predicted"/>
<evidence type="ECO:0000256" key="4">
    <source>
        <dbReference type="PIRSR" id="PIRSR608356-50"/>
    </source>
</evidence>
<evidence type="ECO:0000256" key="5">
    <source>
        <dbReference type="SAM" id="MobiDB-lite"/>
    </source>
</evidence>
<keyword evidence="2" id="KW-0378">Hydrolase</keyword>
<dbReference type="Pfam" id="PF00102">
    <property type="entry name" value="Y_phosphatase"/>
    <property type="match status" value="1"/>
</dbReference>
<dbReference type="SUPFAM" id="SSF52799">
    <property type="entry name" value="(Phosphotyrosine protein) phosphatases II"/>
    <property type="match status" value="1"/>
</dbReference>
<protein>
    <recommendedName>
        <fullName evidence="1">protein-tyrosine-phosphatase</fullName>
        <ecNumber evidence="1">3.1.3.48</ecNumber>
    </recommendedName>
</protein>
<dbReference type="PROSITE" id="PS50055">
    <property type="entry name" value="TYR_PHOSPHATASE_PTP"/>
    <property type="match status" value="1"/>
</dbReference>
<feature type="active site" description="Phosphocysteine intermediate" evidence="4">
    <location>
        <position position="325"/>
    </location>
</feature>
<dbReference type="InterPro" id="IPR008356">
    <property type="entry name" value="Tyr_Pase_KIM-con"/>
</dbReference>
<feature type="region of interest" description="Disordered" evidence="5">
    <location>
        <begin position="1"/>
        <end position="27"/>
    </location>
</feature>
<feature type="region of interest" description="Disordered" evidence="5">
    <location>
        <begin position="203"/>
        <end position="230"/>
    </location>
</feature>
<reference evidence="7" key="3">
    <citation type="submission" date="2025-09" db="UniProtKB">
        <authorList>
            <consortium name="Ensembl"/>
        </authorList>
    </citation>
    <scope>IDENTIFICATION</scope>
</reference>
<evidence type="ECO:0000313" key="8">
    <source>
        <dbReference type="Proteomes" id="UP001501940"/>
    </source>
</evidence>
<evidence type="ECO:0000313" key="7">
    <source>
        <dbReference type="Ensembl" id="ENSAOCP00000023260.2"/>
    </source>
</evidence>
<dbReference type="GO" id="GO:0004725">
    <property type="term" value="F:protein tyrosine phosphatase activity"/>
    <property type="evidence" value="ECO:0007669"/>
    <property type="project" value="UniProtKB-EC"/>
</dbReference>
<dbReference type="PRINTS" id="PR01778">
    <property type="entry name" value="KIMPTPASE"/>
</dbReference>
<dbReference type="Ensembl" id="ENSAOCT00000005892.2">
    <property type="protein sequence ID" value="ENSAOCP00000023260.2"/>
    <property type="gene ID" value="ENSAOCG00000009214.2"/>
</dbReference>
<evidence type="ECO:0000259" key="6">
    <source>
        <dbReference type="PROSITE" id="PS50055"/>
    </source>
</evidence>
<reference evidence="7" key="2">
    <citation type="submission" date="2025-08" db="UniProtKB">
        <authorList>
            <consortium name="Ensembl"/>
        </authorList>
    </citation>
    <scope>IDENTIFICATION</scope>
</reference>
<accession>A0A3Q1C9A1</accession>
<dbReference type="PRINTS" id="PR00700">
    <property type="entry name" value="PRTYPHPHTASE"/>
</dbReference>
<dbReference type="Gene3D" id="3.90.190.10">
    <property type="entry name" value="Protein tyrosine phosphatase superfamily"/>
    <property type="match status" value="1"/>
</dbReference>
<dbReference type="STRING" id="80972.ENSAOCP00000005672"/>
<evidence type="ECO:0000256" key="3">
    <source>
        <dbReference type="ARBA" id="ARBA00022912"/>
    </source>
</evidence>
<keyword evidence="3" id="KW-0904">Protein phosphatase</keyword>
<feature type="region of interest" description="Disordered" evidence="5">
    <location>
        <begin position="336"/>
        <end position="434"/>
    </location>
</feature>
<evidence type="ECO:0000256" key="1">
    <source>
        <dbReference type="ARBA" id="ARBA00013064"/>
    </source>
</evidence>
<dbReference type="InterPro" id="IPR000242">
    <property type="entry name" value="PTP_cat"/>
</dbReference>
<evidence type="ECO:0000256" key="2">
    <source>
        <dbReference type="ARBA" id="ARBA00022801"/>
    </source>
</evidence>
<organism evidence="7 8">
    <name type="scientific">Amphiprion ocellaris</name>
    <name type="common">Clown anemonefish</name>
    <dbReference type="NCBI Taxonomy" id="80972"/>
    <lineage>
        <taxon>Eukaryota</taxon>
        <taxon>Metazoa</taxon>
        <taxon>Chordata</taxon>
        <taxon>Craniata</taxon>
        <taxon>Vertebrata</taxon>
        <taxon>Euteleostomi</taxon>
        <taxon>Actinopterygii</taxon>
        <taxon>Neopterygii</taxon>
        <taxon>Teleostei</taxon>
        <taxon>Neoteleostei</taxon>
        <taxon>Acanthomorphata</taxon>
        <taxon>Ovalentaria</taxon>
        <taxon>Pomacentridae</taxon>
        <taxon>Amphiprion</taxon>
    </lineage>
</organism>
<feature type="domain" description="Tyrosine-protein phosphatase" evidence="6">
    <location>
        <begin position="90"/>
        <end position="325"/>
    </location>
</feature>
<reference evidence="7 8" key="1">
    <citation type="submission" date="2022-01" db="EMBL/GenBank/DDBJ databases">
        <title>A chromosome-scale genome assembly of the false clownfish, Amphiprion ocellaris.</title>
        <authorList>
            <person name="Ryu T."/>
        </authorList>
    </citation>
    <scope>NUCLEOTIDE SEQUENCE [LARGE SCALE GENOMIC DNA]</scope>
</reference>
<dbReference type="GO" id="GO:0005886">
    <property type="term" value="C:plasma membrane"/>
    <property type="evidence" value="ECO:0007669"/>
    <property type="project" value="TreeGrafter"/>
</dbReference>
<dbReference type="PANTHER" id="PTHR46198">
    <property type="entry name" value="PROTEIN-TYROSINE-PHOSPHATASE"/>
    <property type="match status" value="1"/>
</dbReference>
<feature type="compositionally biased region" description="Pro residues" evidence="5">
    <location>
        <begin position="382"/>
        <end position="394"/>
    </location>
</feature>
<feature type="compositionally biased region" description="Low complexity" evidence="5">
    <location>
        <begin position="340"/>
        <end position="349"/>
    </location>
</feature>
<dbReference type="PANTHER" id="PTHR46198:SF3">
    <property type="entry name" value="PROTEIN-TYROSINE-PHOSPHATASE"/>
    <property type="match status" value="1"/>
</dbReference>